<keyword evidence="2" id="KW-0597">Phosphoprotein</keyword>
<dbReference type="EMBL" id="CP129683">
    <property type="protein sequence ID" value="XDS50511.1"/>
    <property type="molecule type" value="Genomic_DNA"/>
</dbReference>
<evidence type="ECO:0000256" key="1">
    <source>
        <dbReference type="ARBA" id="ARBA00022448"/>
    </source>
</evidence>
<dbReference type="InterPro" id="IPR003353">
    <property type="entry name" value="PTS_IIB_fruc"/>
</dbReference>
<dbReference type="NCBIfam" id="TIGR00829">
    <property type="entry name" value="FRU"/>
    <property type="match status" value="1"/>
</dbReference>
<dbReference type="Gene3D" id="3.40.50.2300">
    <property type="match status" value="1"/>
</dbReference>
<dbReference type="GO" id="GO:0016301">
    <property type="term" value="F:kinase activity"/>
    <property type="evidence" value="ECO:0007669"/>
    <property type="project" value="UniProtKB-KW"/>
</dbReference>
<dbReference type="CDD" id="cd05569">
    <property type="entry name" value="PTS_IIB_fructose"/>
    <property type="match status" value="1"/>
</dbReference>
<evidence type="ECO:0000256" key="2">
    <source>
        <dbReference type="ARBA" id="ARBA00022553"/>
    </source>
</evidence>
<keyword evidence="4 10" id="KW-0808">Transferase</keyword>
<dbReference type="GO" id="GO:0090563">
    <property type="term" value="F:protein-phosphocysteine-sugar phosphotransferase activity"/>
    <property type="evidence" value="ECO:0007669"/>
    <property type="project" value="TreeGrafter"/>
</dbReference>
<sequence>MKIAAVSACTIGIAHTYLAQQKLEDAAKASGDSIKVETQGTIGIENALTQHDIEDADVVLLAVDIKIANESRFAGKKVVKVSTDTAIKSPRKLLSKLHEIVNK</sequence>
<accession>A0AB39UN92</accession>
<dbReference type="GO" id="GO:0009401">
    <property type="term" value="P:phosphoenolpyruvate-dependent sugar phosphotransferase system"/>
    <property type="evidence" value="ECO:0007669"/>
    <property type="project" value="UniProtKB-KW"/>
</dbReference>
<protein>
    <submittedName>
        <fullName evidence="10">Fructose PTS transporter subunit IIB</fullName>
        <ecNumber evidence="10">2.7.1.202</ecNumber>
    </submittedName>
</protein>
<dbReference type="PROSITE" id="PS51099">
    <property type="entry name" value="PTS_EIIB_TYPE_2"/>
    <property type="match status" value="1"/>
</dbReference>
<dbReference type="InterPro" id="IPR013011">
    <property type="entry name" value="PTS_EIIB_2"/>
</dbReference>
<name>A0AB39UN92_9BIFI</name>
<reference evidence="10" key="1">
    <citation type="submission" date="2023-07" db="EMBL/GenBank/DDBJ databases">
        <title>Bifidobacterium aquikefiriaerophilum sp. nov. and Bifidobacterium eccum sp. nov., isolated from water kefir.</title>
        <authorList>
            <person name="Breselge S."/>
            <person name="Bellassi P."/>
            <person name="Barcenilla C."/>
            <person name="Alvarez-Ordonez A."/>
            <person name="Morelli L."/>
            <person name="Cotter P.D."/>
        </authorList>
    </citation>
    <scope>NUCLEOTIDE SEQUENCE</scope>
    <source>
        <strain evidence="10">WK012_4_13</strain>
        <strain evidence="9">WK013_4_14</strain>
        <strain evidence="8">WK048_4_13</strain>
    </source>
</reference>
<dbReference type="KEGG" id="bfk:QN062_09030"/>
<keyword evidence="3" id="KW-0762">Sugar transport</keyword>
<dbReference type="PANTHER" id="PTHR30505:SF0">
    <property type="entry name" value="FRUCTOSE-LIKE PTS SYSTEM EIIBC COMPONENT-RELATED"/>
    <property type="match status" value="1"/>
</dbReference>
<evidence type="ECO:0000259" key="7">
    <source>
        <dbReference type="PROSITE" id="PS51099"/>
    </source>
</evidence>
<evidence type="ECO:0000313" key="8">
    <source>
        <dbReference type="EMBL" id="XDS45929.1"/>
    </source>
</evidence>
<gene>
    <name evidence="10" type="ORF">QN062_09030</name>
    <name evidence="9" type="ORF">QN216_03225</name>
    <name evidence="8" type="ORF">QN217_07220</name>
</gene>
<dbReference type="EMBL" id="CP129675">
    <property type="protein sequence ID" value="XDS45929.1"/>
    <property type="molecule type" value="Genomic_DNA"/>
</dbReference>
<keyword evidence="6" id="KW-0418">Kinase</keyword>
<dbReference type="InterPro" id="IPR050864">
    <property type="entry name" value="Bacterial_PTS_Sugar_Transport"/>
</dbReference>
<dbReference type="GO" id="GO:0022877">
    <property type="term" value="F:protein-N(PI)-phosphohistidine-fructose phosphotransferase system transporter activity"/>
    <property type="evidence" value="ECO:0007669"/>
    <property type="project" value="InterPro"/>
</dbReference>
<evidence type="ECO:0000256" key="5">
    <source>
        <dbReference type="ARBA" id="ARBA00022683"/>
    </source>
</evidence>
<organism evidence="10">
    <name type="scientific">Bifidobacterium fermentum</name>
    <dbReference type="NCBI Taxonomy" id="3059035"/>
    <lineage>
        <taxon>Bacteria</taxon>
        <taxon>Bacillati</taxon>
        <taxon>Actinomycetota</taxon>
        <taxon>Actinomycetes</taxon>
        <taxon>Bifidobacteriales</taxon>
        <taxon>Bifidobacteriaceae</taxon>
        <taxon>Bifidobacterium</taxon>
    </lineage>
</organism>
<dbReference type="FunFam" id="3.40.50.2300:FF:000014">
    <property type="entry name" value="PTS system fructose-like transporter subunit IIB"/>
    <property type="match status" value="1"/>
</dbReference>
<dbReference type="SUPFAM" id="SSF52794">
    <property type="entry name" value="PTS system IIB component-like"/>
    <property type="match status" value="1"/>
</dbReference>
<dbReference type="RefSeq" id="WP_369341475.1">
    <property type="nucleotide sequence ID" value="NZ_CP129675.1"/>
</dbReference>
<keyword evidence="1" id="KW-0813">Transport</keyword>
<evidence type="ECO:0000313" key="10">
    <source>
        <dbReference type="EMBL" id="XDS50511.1"/>
    </source>
</evidence>
<proteinExistence type="predicted"/>
<evidence type="ECO:0000313" key="9">
    <source>
        <dbReference type="EMBL" id="XDS49289.1"/>
    </source>
</evidence>
<evidence type="ECO:0000256" key="6">
    <source>
        <dbReference type="ARBA" id="ARBA00022777"/>
    </source>
</evidence>
<dbReference type="EMBL" id="CP129682">
    <property type="protein sequence ID" value="XDS49289.1"/>
    <property type="molecule type" value="Genomic_DNA"/>
</dbReference>
<dbReference type="GO" id="GO:0005886">
    <property type="term" value="C:plasma membrane"/>
    <property type="evidence" value="ECO:0007669"/>
    <property type="project" value="TreeGrafter"/>
</dbReference>
<dbReference type="InterPro" id="IPR036095">
    <property type="entry name" value="PTS_EIIB-like_sf"/>
</dbReference>
<dbReference type="EC" id="2.7.1.202" evidence="10"/>
<feature type="domain" description="PTS EIIB type-2" evidence="7">
    <location>
        <begin position="1"/>
        <end position="99"/>
    </location>
</feature>
<evidence type="ECO:0000256" key="4">
    <source>
        <dbReference type="ARBA" id="ARBA00022679"/>
    </source>
</evidence>
<dbReference type="AlphaFoldDB" id="A0AB39UN92"/>
<dbReference type="Pfam" id="PF02302">
    <property type="entry name" value="PTS_IIB"/>
    <property type="match status" value="1"/>
</dbReference>
<dbReference type="PANTHER" id="PTHR30505">
    <property type="entry name" value="FRUCTOSE-LIKE PERMEASE"/>
    <property type="match status" value="1"/>
</dbReference>
<keyword evidence="5" id="KW-0598">Phosphotransferase system</keyword>
<evidence type="ECO:0000256" key="3">
    <source>
        <dbReference type="ARBA" id="ARBA00022597"/>
    </source>
</evidence>
<dbReference type="InterPro" id="IPR003501">
    <property type="entry name" value="PTS_EIIB_2/3"/>
</dbReference>